<proteinExistence type="predicted"/>
<evidence type="ECO:0000313" key="1">
    <source>
        <dbReference type="EMBL" id="MDZ7543426.1"/>
    </source>
</evidence>
<organism evidence="1 2">
    <name type="scientific">Clostridium perfringens</name>
    <dbReference type="NCBI Taxonomy" id="1502"/>
    <lineage>
        <taxon>Bacteria</taxon>
        <taxon>Bacillati</taxon>
        <taxon>Bacillota</taxon>
        <taxon>Clostridia</taxon>
        <taxon>Eubacteriales</taxon>
        <taxon>Clostridiaceae</taxon>
        <taxon>Clostridium</taxon>
    </lineage>
</organism>
<accession>A0AAW9KKW1</accession>
<comment type="caution">
    <text evidence="1">The sequence shown here is derived from an EMBL/GenBank/DDBJ whole genome shotgun (WGS) entry which is preliminary data.</text>
</comment>
<gene>
    <name evidence="1" type="ORF">GNF83_20050</name>
</gene>
<dbReference type="Proteomes" id="UP001288944">
    <property type="component" value="Unassembled WGS sequence"/>
</dbReference>
<evidence type="ECO:0000313" key="2">
    <source>
        <dbReference type="Proteomes" id="UP001288944"/>
    </source>
</evidence>
<reference evidence="1" key="1">
    <citation type="submission" date="2019-11" db="EMBL/GenBank/DDBJ databases">
        <title>Characterization of Clostridium perfringens isolates from swine manure treated agricultural soils.</title>
        <authorList>
            <person name="Wushke S.T."/>
        </authorList>
    </citation>
    <scope>NUCLEOTIDE SEQUENCE</scope>
    <source>
        <strain evidence="1">X62</strain>
    </source>
</reference>
<protein>
    <submittedName>
        <fullName evidence="1">Uncharacterized protein</fullName>
    </submittedName>
</protein>
<name>A0AAW9KKW1_CLOPF</name>
<sequence length="74" mass="8821">MQVIKFELEELENCFISLAHMFGNEKARKEYINLQLDNKIEFPTNELEIVSRLLTDYTGDEVESKRDRKKNKIN</sequence>
<dbReference type="AlphaFoldDB" id="A0AAW9KKW1"/>
<dbReference type="EMBL" id="WNUR01001169">
    <property type="protein sequence ID" value="MDZ7543426.1"/>
    <property type="molecule type" value="Genomic_DNA"/>
</dbReference>